<evidence type="ECO:0000313" key="3">
    <source>
        <dbReference type="EMBL" id="KAK5085315.1"/>
    </source>
</evidence>
<feature type="domain" description="DUF4604" evidence="2">
    <location>
        <begin position="23"/>
        <end position="163"/>
    </location>
</feature>
<accession>A0AAN7T0C8</accession>
<gene>
    <name evidence="3" type="ORF">LTR05_004598</name>
</gene>
<sequence length="165" mass="17814">MSDLVIPRVRGGMGKNDRLNMGGDEGEDDPVVLDESGNLVTKEEMKVMEKEVTGHADEKQVDKDEGAAEQQKDHLAKDETSNVSSGFGRKRKAAKVVGSDDTDGRGDGGNEEAEKEPVKSLTESTKDLEGVVGQSKEDAITKITKAAPTKRGKKKKVKLSFDEPE</sequence>
<feature type="compositionally biased region" description="Basic residues" evidence="1">
    <location>
        <begin position="148"/>
        <end position="158"/>
    </location>
</feature>
<reference evidence="3 4" key="1">
    <citation type="submission" date="2023-08" db="EMBL/GenBank/DDBJ databases">
        <title>Black Yeasts Isolated from many extreme environments.</title>
        <authorList>
            <person name="Coleine C."/>
            <person name="Stajich J.E."/>
            <person name="Selbmann L."/>
        </authorList>
    </citation>
    <scope>NUCLEOTIDE SEQUENCE [LARGE SCALE GENOMIC DNA]</scope>
    <source>
        <strain evidence="3 4">CCFEE 5910</strain>
    </source>
</reference>
<feature type="compositionally biased region" description="Basic and acidic residues" evidence="1">
    <location>
        <begin position="124"/>
        <end position="140"/>
    </location>
</feature>
<dbReference type="Proteomes" id="UP001309876">
    <property type="component" value="Unassembled WGS sequence"/>
</dbReference>
<evidence type="ECO:0000259" key="2">
    <source>
        <dbReference type="Pfam" id="PF15377"/>
    </source>
</evidence>
<feature type="region of interest" description="Disordered" evidence="1">
    <location>
        <begin position="1"/>
        <end position="165"/>
    </location>
</feature>
<evidence type="ECO:0000313" key="4">
    <source>
        <dbReference type="Proteomes" id="UP001309876"/>
    </source>
</evidence>
<evidence type="ECO:0000256" key="1">
    <source>
        <dbReference type="SAM" id="MobiDB-lite"/>
    </source>
</evidence>
<dbReference type="AlphaFoldDB" id="A0AAN7T0C8"/>
<protein>
    <recommendedName>
        <fullName evidence="2">DUF4604 domain-containing protein</fullName>
    </recommendedName>
</protein>
<keyword evidence="4" id="KW-1185">Reference proteome</keyword>
<dbReference type="InterPro" id="IPR027911">
    <property type="entry name" value="DUF4604"/>
</dbReference>
<comment type="caution">
    <text evidence="3">The sequence shown here is derived from an EMBL/GenBank/DDBJ whole genome shotgun (WGS) entry which is preliminary data.</text>
</comment>
<organism evidence="3 4">
    <name type="scientific">Lithohypha guttulata</name>
    <dbReference type="NCBI Taxonomy" id="1690604"/>
    <lineage>
        <taxon>Eukaryota</taxon>
        <taxon>Fungi</taxon>
        <taxon>Dikarya</taxon>
        <taxon>Ascomycota</taxon>
        <taxon>Pezizomycotina</taxon>
        <taxon>Eurotiomycetes</taxon>
        <taxon>Chaetothyriomycetidae</taxon>
        <taxon>Chaetothyriales</taxon>
        <taxon>Trichomeriaceae</taxon>
        <taxon>Lithohypha</taxon>
    </lineage>
</organism>
<dbReference type="EMBL" id="JAVRRJ010000004">
    <property type="protein sequence ID" value="KAK5085315.1"/>
    <property type="molecule type" value="Genomic_DNA"/>
</dbReference>
<proteinExistence type="predicted"/>
<name>A0AAN7T0C8_9EURO</name>
<feature type="compositionally biased region" description="Basic and acidic residues" evidence="1">
    <location>
        <begin position="41"/>
        <end position="80"/>
    </location>
</feature>
<dbReference type="Pfam" id="PF15377">
    <property type="entry name" value="DUF4604"/>
    <property type="match status" value="1"/>
</dbReference>